<dbReference type="AlphaFoldDB" id="A0A2P6NXB4"/>
<reference evidence="2 3" key="1">
    <citation type="journal article" date="2018" name="Genome Biol. Evol.">
        <title>Multiple Roots of Fruiting Body Formation in Amoebozoa.</title>
        <authorList>
            <person name="Hillmann F."/>
            <person name="Forbes G."/>
            <person name="Novohradska S."/>
            <person name="Ferling I."/>
            <person name="Riege K."/>
            <person name="Groth M."/>
            <person name="Westermann M."/>
            <person name="Marz M."/>
            <person name="Spaller T."/>
            <person name="Winckler T."/>
            <person name="Schaap P."/>
            <person name="Glockner G."/>
        </authorList>
    </citation>
    <scope>NUCLEOTIDE SEQUENCE [LARGE SCALE GENOMIC DNA]</scope>
    <source>
        <strain evidence="2 3">Jena</strain>
    </source>
</reference>
<sequence length="89" mass="9644">MLANKAFERMVALLWLLYEVTPLAFSLSGVGVRVAPREGSVIRPERCPSGLVPQKTKSTCICYWCLGCLSVTGSAPTARRLFGARGQSL</sequence>
<accession>A0A2P6NXB4</accession>
<evidence type="ECO:0000256" key="1">
    <source>
        <dbReference type="SAM" id="SignalP"/>
    </source>
</evidence>
<evidence type="ECO:0000313" key="3">
    <source>
        <dbReference type="Proteomes" id="UP000241769"/>
    </source>
</evidence>
<proteinExistence type="predicted"/>
<dbReference type="EMBL" id="MDYQ01000009">
    <property type="protein sequence ID" value="PRP88605.1"/>
    <property type="molecule type" value="Genomic_DNA"/>
</dbReference>
<protein>
    <recommendedName>
        <fullName evidence="4">Secreted protein</fullName>
    </recommendedName>
</protein>
<gene>
    <name evidence="2" type="ORF">PROFUN_03016</name>
</gene>
<keyword evidence="1" id="KW-0732">Signal</keyword>
<organism evidence="2 3">
    <name type="scientific">Planoprotostelium fungivorum</name>
    <dbReference type="NCBI Taxonomy" id="1890364"/>
    <lineage>
        <taxon>Eukaryota</taxon>
        <taxon>Amoebozoa</taxon>
        <taxon>Evosea</taxon>
        <taxon>Variosea</taxon>
        <taxon>Cavosteliida</taxon>
        <taxon>Cavosteliaceae</taxon>
        <taxon>Planoprotostelium</taxon>
    </lineage>
</organism>
<feature type="signal peptide" evidence="1">
    <location>
        <begin position="1"/>
        <end position="26"/>
    </location>
</feature>
<dbReference type="InParanoid" id="A0A2P6NXB4"/>
<evidence type="ECO:0000313" key="2">
    <source>
        <dbReference type="EMBL" id="PRP88605.1"/>
    </source>
</evidence>
<keyword evidence="3" id="KW-1185">Reference proteome</keyword>
<evidence type="ECO:0008006" key="4">
    <source>
        <dbReference type="Google" id="ProtNLM"/>
    </source>
</evidence>
<feature type="chain" id="PRO_5015154558" description="Secreted protein" evidence="1">
    <location>
        <begin position="27"/>
        <end position="89"/>
    </location>
</feature>
<comment type="caution">
    <text evidence="2">The sequence shown here is derived from an EMBL/GenBank/DDBJ whole genome shotgun (WGS) entry which is preliminary data.</text>
</comment>
<name>A0A2P6NXB4_9EUKA</name>
<dbReference type="Proteomes" id="UP000241769">
    <property type="component" value="Unassembled WGS sequence"/>
</dbReference>